<organism evidence="3 4">
    <name type="scientific">Amblyomma americanum</name>
    <name type="common">Lone star tick</name>
    <dbReference type="NCBI Taxonomy" id="6943"/>
    <lineage>
        <taxon>Eukaryota</taxon>
        <taxon>Metazoa</taxon>
        <taxon>Ecdysozoa</taxon>
        <taxon>Arthropoda</taxon>
        <taxon>Chelicerata</taxon>
        <taxon>Arachnida</taxon>
        <taxon>Acari</taxon>
        <taxon>Parasitiformes</taxon>
        <taxon>Ixodida</taxon>
        <taxon>Ixodoidea</taxon>
        <taxon>Ixodidae</taxon>
        <taxon>Amblyomminae</taxon>
        <taxon>Amblyomma</taxon>
    </lineage>
</organism>
<evidence type="ECO:0000313" key="4">
    <source>
        <dbReference type="Proteomes" id="UP001321473"/>
    </source>
</evidence>
<keyword evidence="4" id="KW-1185">Reference proteome</keyword>
<feature type="chain" id="PRO_5043046667" description="Secreted protein" evidence="2">
    <location>
        <begin position="23"/>
        <end position="133"/>
    </location>
</feature>
<evidence type="ECO:0008006" key="5">
    <source>
        <dbReference type="Google" id="ProtNLM"/>
    </source>
</evidence>
<evidence type="ECO:0000313" key="3">
    <source>
        <dbReference type="EMBL" id="KAK8766613.1"/>
    </source>
</evidence>
<feature type="region of interest" description="Disordered" evidence="1">
    <location>
        <begin position="24"/>
        <end position="102"/>
    </location>
</feature>
<proteinExistence type="predicted"/>
<sequence length="133" mass="14377">MMRSKSILIFIVVILCIQDSSSPPFSAAQSLDGSTSHPQRASSSAAGVQPVVRSAQPAAQVTPSRQQSLSQRISVGEQPGTSGLSRSEQQERRTPARRPAAEDFLPDIAARYQKSLELASEIVIYNKEAKIKL</sequence>
<dbReference type="AlphaFoldDB" id="A0AAQ4DVX3"/>
<name>A0AAQ4DVX3_AMBAM</name>
<feature type="signal peptide" evidence="2">
    <location>
        <begin position="1"/>
        <end position="22"/>
    </location>
</feature>
<feature type="compositionally biased region" description="Polar residues" evidence="1">
    <location>
        <begin position="24"/>
        <end position="46"/>
    </location>
</feature>
<evidence type="ECO:0000256" key="1">
    <source>
        <dbReference type="SAM" id="MobiDB-lite"/>
    </source>
</evidence>
<gene>
    <name evidence="3" type="ORF">V5799_006609</name>
</gene>
<dbReference type="EMBL" id="JARKHS020026184">
    <property type="protein sequence ID" value="KAK8766613.1"/>
    <property type="molecule type" value="Genomic_DNA"/>
</dbReference>
<accession>A0AAQ4DVX3</accession>
<protein>
    <recommendedName>
        <fullName evidence="5">Secreted protein</fullName>
    </recommendedName>
</protein>
<keyword evidence="2" id="KW-0732">Signal</keyword>
<dbReference type="Proteomes" id="UP001321473">
    <property type="component" value="Unassembled WGS sequence"/>
</dbReference>
<comment type="caution">
    <text evidence="3">The sequence shown here is derived from an EMBL/GenBank/DDBJ whole genome shotgun (WGS) entry which is preliminary data.</text>
</comment>
<evidence type="ECO:0000256" key="2">
    <source>
        <dbReference type="SAM" id="SignalP"/>
    </source>
</evidence>
<reference evidence="3 4" key="1">
    <citation type="journal article" date="2023" name="Arcadia Sci">
        <title>De novo assembly of a long-read Amblyomma americanum tick genome.</title>
        <authorList>
            <person name="Chou S."/>
            <person name="Poskanzer K.E."/>
            <person name="Rollins M."/>
            <person name="Thuy-Boun P.S."/>
        </authorList>
    </citation>
    <scope>NUCLEOTIDE SEQUENCE [LARGE SCALE GENOMIC DNA]</scope>
    <source>
        <strain evidence="3">F_SG_1</strain>
        <tissue evidence="3">Salivary glands</tissue>
    </source>
</reference>
<feature type="compositionally biased region" description="Polar residues" evidence="1">
    <location>
        <begin position="57"/>
        <end position="87"/>
    </location>
</feature>